<dbReference type="Gene3D" id="3.40.50.720">
    <property type="entry name" value="NAD(P)-binding Rossmann-like Domain"/>
    <property type="match status" value="1"/>
</dbReference>
<evidence type="ECO:0000313" key="2">
    <source>
        <dbReference type="EMBL" id="QDU72927.1"/>
    </source>
</evidence>
<accession>A0A518C119</accession>
<dbReference type="AlphaFoldDB" id="A0A518C119"/>
<proteinExistence type="predicted"/>
<name>A0A518C119_9BACT</name>
<dbReference type="InterPro" id="IPR036291">
    <property type="entry name" value="NAD(P)-bd_dom_sf"/>
</dbReference>
<dbReference type="PROSITE" id="PS51201">
    <property type="entry name" value="RCK_N"/>
    <property type="match status" value="1"/>
</dbReference>
<dbReference type="Pfam" id="PF02254">
    <property type="entry name" value="TrkA_N"/>
    <property type="match status" value="1"/>
</dbReference>
<evidence type="ECO:0000259" key="1">
    <source>
        <dbReference type="PROSITE" id="PS51201"/>
    </source>
</evidence>
<dbReference type="OrthoDB" id="9785285at2"/>
<dbReference type="InterPro" id="IPR050721">
    <property type="entry name" value="Trk_Ktr_HKT_K-transport"/>
</dbReference>
<gene>
    <name evidence="2" type="primary">ybaL_2</name>
    <name evidence="2" type="ORF">Pan265_28030</name>
</gene>
<protein>
    <submittedName>
        <fullName evidence="2">Inner membrane protein YbaL</fullName>
    </submittedName>
</protein>
<sequence length="181" mass="19901">MFRYHRIFLPPHKDGNARVTAPRRRRSGTIFRVTDTHSTRSRAIVAGYGPVGRLVAERLEASGFEVVIVELNLDTIERQLDLDRRIVYGCATDPDTLRIAGIEAAQALALTIPDEKEVVRACRVARSLNPGIRITARTNFVSQGLQAKQAGADAVIIEEIVTAEAMRDAVLQAMHDEASGI</sequence>
<dbReference type="InterPro" id="IPR003148">
    <property type="entry name" value="RCK_N"/>
</dbReference>
<dbReference type="PANTHER" id="PTHR43833">
    <property type="entry name" value="POTASSIUM CHANNEL PROTEIN 2-RELATED-RELATED"/>
    <property type="match status" value="1"/>
</dbReference>
<organism evidence="2 3">
    <name type="scientific">Mucisphaera calidilacus</name>
    <dbReference type="NCBI Taxonomy" id="2527982"/>
    <lineage>
        <taxon>Bacteria</taxon>
        <taxon>Pseudomonadati</taxon>
        <taxon>Planctomycetota</taxon>
        <taxon>Phycisphaerae</taxon>
        <taxon>Phycisphaerales</taxon>
        <taxon>Phycisphaeraceae</taxon>
        <taxon>Mucisphaera</taxon>
    </lineage>
</organism>
<dbReference type="Proteomes" id="UP000320386">
    <property type="component" value="Chromosome"/>
</dbReference>
<evidence type="ECO:0000313" key="3">
    <source>
        <dbReference type="Proteomes" id="UP000320386"/>
    </source>
</evidence>
<feature type="domain" description="RCK N-terminal" evidence="1">
    <location>
        <begin position="40"/>
        <end position="157"/>
    </location>
</feature>
<keyword evidence="3" id="KW-1185">Reference proteome</keyword>
<dbReference type="KEGG" id="mcad:Pan265_28030"/>
<dbReference type="SUPFAM" id="SSF51735">
    <property type="entry name" value="NAD(P)-binding Rossmann-fold domains"/>
    <property type="match status" value="1"/>
</dbReference>
<reference evidence="2 3" key="1">
    <citation type="submission" date="2019-02" db="EMBL/GenBank/DDBJ databases">
        <title>Deep-cultivation of Planctomycetes and their phenomic and genomic characterization uncovers novel biology.</title>
        <authorList>
            <person name="Wiegand S."/>
            <person name="Jogler M."/>
            <person name="Boedeker C."/>
            <person name="Pinto D."/>
            <person name="Vollmers J."/>
            <person name="Rivas-Marin E."/>
            <person name="Kohn T."/>
            <person name="Peeters S.H."/>
            <person name="Heuer A."/>
            <person name="Rast P."/>
            <person name="Oberbeckmann S."/>
            <person name="Bunk B."/>
            <person name="Jeske O."/>
            <person name="Meyerdierks A."/>
            <person name="Storesund J.E."/>
            <person name="Kallscheuer N."/>
            <person name="Luecker S."/>
            <person name="Lage O.M."/>
            <person name="Pohl T."/>
            <person name="Merkel B.J."/>
            <person name="Hornburger P."/>
            <person name="Mueller R.-W."/>
            <person name="Bruemmer F."/>
            <person name="Labrenz M."/>
            <person name="Spormann A.M."/>
            <person name="Op den Camp H."/>
            <person name="Overmann J."/>
            <person name="Amann R."/>
            <person name="Jetten M.S.M."/>
            <person name="Mascher T."/>
            <person name="Medema M.H."/>
            <person name="Devos D.P."/>
            <person name="Kaster A.-K."/>
            <person name="Ovreas L."/>
            <person name="Rohde M."/>
            <person name="Galperin M.Y."/>
            <person name="Jogler C."/>
        </authorList>
    </citation>
    <scope>NUCLEOTIDE SEQUENCE [LARGE SCALE GENOMIC DNA]</scope>
    <source>
        <strain evidence="2 3">Pan265</strain>
    </source>
</reference>
<dbReference type="GO" id="GO:0006813">
    <property type="term" value="P:potassium ion transport"/>
    <property type="evidence" value="ECO:0007669"/>
    <property type="project" value="InterPro"/>
</dbReference>
<dbReference type="EMBL" id="CP036280">
    <property type="protein sequence ID" value="QDU72927.1"/>
    <property type="molecule type" value="Genomic_DNA"/>
</dbReference>